<sequence length="130" mass="14878">MWVRNTKKIFRITCATDISKFGGKEEDFRVDCVGHVIRKHYGMVSNDCDAESEDWFYRIEEIIDLQVEGNVFRVRIKEIDGLQGFKGEEESGTGRNQDIGGALSSATLGLRQSLPEVDVWMISLWFQTLI</sequence>
<evidence type="ECO:0000313" key="2">
    <source>
        <dbReference type="Proteomes" id="UP001396334"/>
    </source>
</evidence>
<dbReference type="Proteomes" id="UP001396334">
    <property type="component" value="Unassembled WGS sequence"/>
</dbReference>
<keyword evidence="2" id="KW-1185">Reference proteome</keyword>
<protein>
    <recommendedName>
        <fullName evidence="3">C2 domain-containing protein</fullName>
    </recommendedName>
</protein>
<dbReference type="EMBL" id="JBBPBN010000017">
    <property type="protein sequence ID" value="KAK9020317.1"/>
    <property type="molecule type" value="Genomic_DNA"/>
</dbReference>
<comment type="caution">
    <text evidence="1">The sequence shown here is derived from an EMBL/GenBank/DDBJ whole genome shotgun (WGS) entry which is preliminary data.</text>
</comment>
<accession>A0ABR2S5W9</accession>
<evidence type="ECO:0008006" key="3">
    <source>
        <dbReference type="Google" id="ProtNLM"/>
    </source>
</evidence>
<organism evidence="1 2">
    <name type="scientific">Hibiscus sabdariffa</name>
    <name type="common">roselle</name>
    <dbReference type="NCBI Taxonomy" id="183260"/>
    <lineage>
        <taxon>Eukaryota</taxon>
        <taxon>Viridiplantae</taxon>
        <taxon>Streptophyta</taxon>
        <taxon>Embryophyta</taxon>
        <taxon>Tracheophyta</taxon>
        <taxon>Spermatophyta</taxon>
        <taxon>Magnoliopsida</taxon>
        <taxon>eudicotyledons</taxon>
        <taxon>Gunneridae</taxon>
        <taxon>Pentapetalae</taxon>
        <taxon>rosids</taxon>
        <taxon>malvids</taxon>
        <taxon>Malvales</taxon>
        <taxon>Malvaceae</taxon>
        <taxon>Malvoideae</taxon>
        <taxon>Hibiscus</taxon>
    </lineage>
</organism>
<reference evidence="1 2" key="1">
    <citation type="journal article" date="2024" name="G3 (Bethesda)">
        <title>Genome assembly of Hibiscus sabdariffa L. provides insights into metabolisms of medicinal natural products.</title>
        <authorList>
            <person name="Kim T."/>
        </authorList>
    </citation>
    <scope>NUCLEOTIDE SEQUENCE [LARGE SCALE GENOMIC DNA]</scope>
    <source>
        <strain evidence="1">TK-2024</strain>
        <tissue evidence="1">Old leaves</tissue>
    </source>
</reference>
<proteinExistence type="predicted"/>
<evidence type="ECO:0000313" key="1">
    <source>
        <dbReference type="EMBL" id="KAK9020317.1"/>
    </source>
</evidence>
<name>A0ABR2S5W9_9ROSI</name>
<gene>
    <name evidence="1" type="ORF">V6N11_054806</name>
</gene>